<feature type="compositionally biased region" description="Basic and acidic residues" evidence="1">
    <location>
        <begin position="83"/>
        <end position="92"/>
    </location>
</feature>
<organism evidence="2 3">
    <name type="scientific">Chaetomium fimeti</name>
    <dbReference type="NCBI Taxonomy" id="1854472"/>
    <lineage>
        <taxon>Eukaryota</taxon>
        <taxon>Fungi</taxon>
        <taxon>Dikarya</taxon>
        <taxon>Ascomycota</taxon>
        <taxon>Pezizomycotina</taxon>
        <taxon>Sordariomycetes</taxon>
        <taxon>Sordariomycetidae</taxon>
        <taxon>Sordariales</taxon>
        <taxon>Chaetomiaceae</taxon>
        <taxon>Chaetomium</taxon>
    </lineage>
</organism>
<dbReference type="AlphaFoldDB" id="A0AAE0H6I3"/>
<feature type="compositionally biased region" description="Basic and acidic residues" evidence="1">
    <location>
        <begin position="64"/>
        <end position="74"/>
    </location>
</feature>
<sequence length="212" mass="24166">MSRPQSAGSDRSTKSNVSNGSAKSNLSNGSAKSTISDDSYLNSLREGMDDQFKQMIQETIRFDDNRSLAMERKIQSHNAKKRRPDDTKERDWPLPMVDEYKNYKAKVVALKKAKLGQKESTARAKQARYHPEMKKEARLLALRDDEKWFKAAIDAAMARFGFMKKYPDAFNTKSNKNHLIAATDNLNSARRAVEEIIEQKRRLTGFDEQAAS</sequence>
<evidence type="ECO:0000256" key="1">
    <source>
        <dbReference type="SAM" id="MobiDB-lite"/>
    </source>
</evidence>
<gene>
    <name evidence="2" type="ORF">B0H64DRAFT_436287</name>
</gene>
<feature type="region of interest" description="Disordered" evidence="1">
    <location>
        <begin position="1"/>
        <end position="36"/>
    </location>
</feature>
<proteinExistence type="predicted"/>
<dbReference type="RefSeq" id="XP_062654403.1">
    <property type="nucleotide sequence ID" value="XM_062806184.1"/>
</dbReference>
<reference evidence="2" key="2">
    <citation type="submission" date="2023-06" db="EMBL/GenBank/DDBJ databases">
        <authorList>
            <consortium name="Lawrence Berkeley National Laboratory"/>
            <person name="Haridas S."/>
            <person name="Hensen N."/>
            <person name="Bonometti L."/>
            <person name="Westerberg I."/>
            <person name="Brannstrom I.O."/>
            <person name="Guillou S."/>
            <person name="Cros-Aarteil S."/>
            <person name="Calhoun S."/>
            <person name="Kuo A."/>
            <person name="Mondo S."/>
            <person name="Pangilinan J."/>
            <person name="Riley R."/>
            <person name="Labutti K."/>
            <person name="Andreopoulos B."/>
            <person name="Lipzen A."/>
            <person name="Chen C."/>
            <person name="Yanf M."/>
            <person name="Daum C."/>
            <person name="Ng V."/>
            <person name="Clum A."/>
            <person name="Steindorff A."/>
            <person name="Ohm R."/>
            <person name="Martin F."/>
            <person name="Silar P."/>
            <person name="Natvig D."/>
            <person name="Lalanne C."/>
            <person name="Gautier V."/>
            <person name="Ament-Velasquez S.L."/>
            <person name="Kruys A."/>
            <person name="Hutchinson M.I."/>
            <person name="Powell A.J."/>
            <person name="Barry K."/>
            <person name="Miller A.N."/>
            <person name="Grigoriev I.V."/>
            <person name="Debuchy R."/>
            <person name="Gladieux P."/>
            <person name="Thoren M.H."/>
            <person name="Johannesson H."/>
        </authorList>
    </citation>
    <scope>NUCLEOTIDE SEQUENCE</scope>
    <source>
        <strain evidence="2">CBS 168.71</strain>
    </source>
</reference>
<comment type="caution">
    <text evidence="2">The sequence shown here is derived from an EMBL/GenBank/DDBJ whole genome shotgun (WGS) entry which is preliminary data.</text>
</comment>
<dbReference type="GeneID" id="87843132"/>
<evidence type="ECO:0000313" key="2">
    <source>
        <dbReference type="EMBL" id="KAK3290889.1"/>
    </source>
</evidence>
<protein>
    <submittedName>
        <fullName evidence="2">Uncharacterized protein</fullName>
    </submittedName>
</protein>
<reference evidence="2" key="1">
    <citation type="journal article" date="2023" name="Mol. Phylogenet. Evol.">
        <title>Genome-scale phylogeny and comparative genomics of the fungal order Sordariales.</title>
        <authorList>
            <person name="Hensen N."/>
            <person name="Bonometti L."/>
            <person name="Westerberg I."/>
            <person name="Brannstrom I.O."/>
            <person name="Guillou S."/>
            <person name="Cros-Aarteil S."/>
            <person name="Calhoun S."/>
            <person name="Haridas S."/>
            <person name="Kuo A."/>
            <person name="Mondo S."/>
            <person name="Pangilinan J."/>
            <person name="Riley R."/>
            <person name="LaButti K."/>
            <person name="Andreopoulos B."/>
            <person name="Lipzen A."/>
            <person name="Chen C."/>
            <person name="Yan M."/>
            <person name="Daum C."/>
            <person name="Ng V."/>
            <person name="Clum A."/>
            <person name="Steindorff A."/>
            <person name="Ohm R.A."/>
            <person name="Martin F."/>
            <person name="Silar P."/>
            <person name="Natvig D.O."/>
            <person name="Lalanne C."/>
            <person name="Gautier V."/>
            <person name="Ament-Velasquez S.L."/>
            <person name="Kruys A."/>
            <person name="Hutchinson M.I."/>
            <person name="Powell A.J."/>
            <person name="Barry K."/>
            <person name="Miller A.N."/>
            <person name="Grigoriev I.V."/>
            <person name="Debuchy R."/>
            <person name="Gladieux P."/>
            <person name="Hiltunen Thoren M."/>
            <person name="Johannesson H."/>
        </authorList>
    </citation>
    <scope>NUCLEOTIDE SEQUENCE</scope>
    <source>
        <strain evidence="2">CBS 168.71</strain>
    </source>
</reference>
<dbReference type="Proteomes" id="UP001278766">
    <property type="component" value="Unassembled WGS sequence"/>
</dbReference>
<keyword evidence="3" id="KW-1185">Reference proteome</keyword>
<evidence type="ECO:0000313" key="3">
    <source>
        <dbReference type="Proteomes" id="UP001278766"/>
    </source>
</evidence>
<feature type="region of interest" description="Disordered" evidence="1">
    <location>
        <begin position="64"/>
        <end position="92"/>
    </location>
</feature>
<name>A0AAE0H6I3_9PEZI</name>
<dbReference type="EMBL" id="JAUEPN010000011">
    <property type="protein sequence ID" value="KAK3290889.1"/>
    <property type="molecule type" value="Genomic_DNA"/>
</dbReference>
<accession>A0AAE0H6I3</accession>